<keyword evidence="7" id="KW-0012">Acyltransferase</keyword>
<dbReference type="CDD" id="cd00833">
    <property type="entry name" value="PKS"/>
    <property type="match status" value="1"/>
</dbReference>
<dbReference type="InterPro" id="IPR016039">
    <property type="entry name" value="Thiolase-like"/>
</dbReference>
<dbReference type="InterPro" id="IPR009081">
    <property type="entry name" value="PP-bd_ACP"/>
</dbReference>
<dbReference type="GO" id="GO:0005737">
    <property type="term" value="C:cytoplasm"/>
    <property type="evidence" value="ECO:0007669"/>
    <property type="project" value="TreeGrafter"/>
</dbReference>
<evidence type="ECO:0000256" key="2">
    <source>
        <dbReference type="ARBA" id="ARBA00022553"/>
    </source>
</evidence>
<dbReference type="PANTHER" id="PTHR45527:SF1">
    <property type="entry name" value="FATTY ACID SYNTHASE"/>
    <property type="match status" value="1"/>
</dbReference>
<dbReference type="InterPro" id="IPR014030">
    <property type="entry name" value="Ketoacyl_synth_N"/>
</dbReference>
<dbReference type="Gene3D" id="3.30.300.30">
    <property type="match status" value="2"/>
</dbReference>
<dbReference type="GO" id="GO:0043041">
    <property type="term" value="P:amino acid activation for nonribosomal peptide biosynthetic process"/>
    <property type="evidence" value="ECO:0007669"/>
    <property type="project" value="TreeGrafter"/>
</dbReference>
<feature type="domain" description="Ketosynthase family 3 (KS3)" evidence="6">
    <location>
        <begin position="597"/>
        <end position="1012"/>
    </location>
</feature>
<evidence type="ECO:0000259" key="5">
    <source>
        <dbReference type="PROSITE" id="PS50075"/>
    </source>
</evidence>
<dbReference type="InterPro" id="IPR023213">
    <property type="entry name" value="CAT-like_dom_sf"/>
</dbReference>
<dbReference type="Gene3D" id="3.40.47.10">
    <property type="match status" value="1"/>
</dbReference>
<dbReference type="Pfam" id="PF00550">
    <property type="entry name" value="PP-binding"/>
    <property type="match status" value="2"/>
</dbReference>
<dbReference type="Pfam" id="PF00501">
    <property type="entry name" value="AMP-binding"/>
    <property type="match status" value="2"/>
</dbReference>
<dbReference type="InterPro" id="IPR020841">
    <property type="entry name" value="PKS_Beta-ketoAc_synthase_dom"/>
</dbReference>
<feature type="domain" description="Carrier" evidence="5">
    <location>
        <begin position="1142"/>
        <end position="1219"/>
    </location>
</feature>
<dbReference type="GO" id="GO:0044550">
    <property type="term" value="P:secondary metabolite biosynthetic process"/>
    <property type="evidence" value="ECO:0007669"/>
    <property type="project" value="TreeGrafter"/>
</dbReference>
<dbReference type="SUPFAM" id="SSF53901">
    <property type="entry name" value="Thiolase-like"/>
    <property type="match status" value="1"/>
</dbReference>
<dbReference type="Gene3D" id="3.30.559.10">
    <property type="entry name" value="Chloramphenicol acetyltransferase-like domain"/>
    <property type="match status" value="2"/>
</dbReference>
<dbReference type="InterPro" id="IPR020845">
    <property type="entry name" value="AMP-binding_CS"/>
</dbReference>
<dbReference type="InterPro" id="IPR032821">
    <property type="entry name" value="PKS_assoc"/>
</dbReference>
<dbReference type="InterPro" id="IPR014031">
    <property type="entry name" value="Ketoacyl_synth_C"/>
</dbReference>
<dbReference type="SUPFAM" id="SSF56801">
    <property type="entry name" value="Acetyl-CoA synthetase-like"/>
    <property type="match status" value="2"/>
</dbReference>
<dbReference type="InterPro" id="IPR001242">
    <property type="entry name" value="Condensation_dom"/>
</dbReference>
<dbReference type="PROSITE" id="PS52004">
    <property type="entry name" value="KS3_2"/>
    <property type="match status" value="1"/>
</dbReference>
<accession>A0A161V0E1</accession>
<dbReference type="GO" id="GO:0016746">
    <property type="term" value="F:acyltransferase activity"/>
    <property type="evidence" value="ECO:0007669"/>
    <property type="project" value="UniProtKB-KW"/>
</dbReference>
<dbReference type="InterPro" id="IPR020806">
    <property type="entry name" value="PKS_PP-bd"/>
</dbReference>
<dbReference type="PATRIC" id="fig|989403.3.peg.4484"/>
<dbReference type="CDD" id="cd05930">
    <property type="entry name" value="A_NRPS"/>
    <property type="match status" value="2"/>
</dbReference>
<dbReference type="SMART" id="SM00825">
    <property type="entry name" value="PKS_KS"/>
    <property type="match status" value="1"/>
</dbReference>
<evidence type="ECO:0000259" key="6">
    <source>
        <dbReference type="PROSITE" id="PS52004"/>
    </source>
</evidence>
<dbReference type="STRING" id="989403.SAMN05421798_12015"/>
<dbReference type="EC" id="2.3.1.-" evidence="7"/>
<dbReference type="Pfam" id="PF00109">
    <property type="entry name" value="ketoacyl-synt"/>
    <property type="match status" value="1"/>
</dbReference>
<dbReference type="SMART" id="SM00823">
    <property type="entry name" value="PKS_PP"/>
    <property type="match status" value="2"/>
</dbReference>
<dbReference type="InterPro" id="IPR000873">
    <property type="entry name" value="AMP-dep_synth/lig_dom"/>
</dbReference>
<keyword evidence="3 7" id="KW-0808">Transferase</keyword>
<comment type="caution">
    <text evidence="7">The sequence shown here is derived from an EMBL/GenBank/DDBJ whole genome shotgun (WGS) entry which is preliminary data.</text>
</comment>
<dbReference type="InterPro" id="IPR010071">
    <property type="entry name" value="AA_adenyl_dom"/>
</dbReference>
<dbReference type="InterPro" id="IPR036736">
    <property type="entry name" value="ACP-like_sf"/>
</dbReference>
<feature type="region of interest" description="Disordered" evidence="4">
    <location>
        <begin position="576"/>
        <end position="596"/>
    </location>
</feature>
<evidence type="ECO:0000313" key="7">
    <source>
        <dbReference type="EMBL" id="KZL09104.1"/>
    </source>
</evidence>
<dbReference type="Gene3D" id="1.10.1200.10">
    <property type="entry name" value="ACP-like"/>
    <property type="match status" value="2"/>
</dbReference>
<dbReference type="PANTHER" id="PTHR45527">
    <property type="entry name" value="NONRIBOSOMAL PEPTIDE SYNTHETASE"/>
    <property type="match status" value="1"/>
</dbReference>
<proteinExistence type="predicted"/>
<evidence type="ECO:0000256" key="3">
    <source>
        <dbReference type="ARBA" id="ARBA00022679"/>
    </source>
</evidence>
<dbReference type="PROSITE" id="PS00455">
    <property type="entry name" value="AMP_BINDING"/>
    <property type="match status" value="2"/>
</dbReference>
<dbReference type="EMBL" id="LMCB01000125">
    <property type="protein sequence ID" value="KZL09104.1"/>
    <property type="molecule type" value="Genomic_DNA"/>
</dbReference>
<keyword evidence="8" id="KW-1185">Reference proteome</keyword>
<dbReference type="GO" id="GO:0031177">
    <property type="term" value="F:phosphopantetheine binding"/>
    <property type="evidence" value="ECO:0007669"/>
    <property type="project" value="InterPro"/>
</dbReference>
<keyword evidence="2" id="KW-0597">Phosphoprotein</keyword>
<sequence>MPNRTLHDLFSQAVSNGADRTALICDDGREITFRSLLARAGAIAGWLDKNGVVPGDRIGLHSDVSPELIAGYLACMSRGLIAVPLDPTFPESYRQQLIQRAGTRFVLTHTPELSCEAEFVQADAGMEDGLQTGFQFGTDTPFLLMFTSGSTGVPKGVLHSHQQPVNRLEWIWRQFPFQPTDLCAARPTPGIMPSIWEIFGGLCAGHTTALMTRSHLQNPQSMLDFLAQTRATYVTLTPALLRLVLGVLEQGYRPALSLRFVTIGGERLADSLVHRFHKALPGCDLMEDYGATEVNTIGYGLREKDGRPVYAPIEGINLKITDDDQREVGVGAEGMLHVSGNSLALGYWGDPEQSEATFGGAGNGRAYKTRDRARWLQDGRFEMLGRVGTLVKINGLSVDLVEVEAALTSFNGVMSAAALKDGEDWPRLVGFITGDEGLDTARLQKQLGELLPAHMVPSEIRRLGSLPRLTSGKPDRAALALMAQERPQPVPPPDMLDAVDRPTLKTVLSETLYSITGQSLSAGDWDRGWDQLGLNSLSTVAFAQALTSEPKIPGPVSFTDLFDHPTAERLLEHLQKRTPEAPKSAEPNMPEGGSSAKEQVAITGMSICVPDANNLQAFWKMVRDGLTATPRVPVERWQDADHHDAQLRGTYLDDAFVLNAALHDLSPAEAEAADPQLRMVLRLVRTCLQDAGLALRDVKGKRVGVFMGARPANYFALTPEGADRLAPDLFLGSDEAMIAGRIAHNLDLHGPAVVVNTTCSSSLVALHMARKALEDGECDMAFVGGVCVMCDPDFLRKTNRLGVTSGSGKCRPFDEQADGFVPAEGAGVVLLEPVSAATTSHRHIYASLHGTALNHDGLSKSLTAPNGGAQRALLQSIYGKGQGLADRVAYIEAHGTGTALGDPIELEALTAVLEETRENKGVPVALGSVKANIGHSNAAAGIISLIKTALCLTHETIPPLTNFSAPNPHFSKAALTALSFPKTAHQWPAQRPLAGVSSFGMSGCNAHCILERSSQPEPVDCPLSEAVVVCVSAPDEMVLRAHCGQLAEYLQSENGSLASIAEALNRREVEECTVYVSCRRPEELITQFLRLADGDELPQPLHPVASRFAGVLPVSLPTSGEGGQAYFLKGMLAHKEQRSVSQPAEKRGRTLTEICTSVLGPQDWSALRDESFRSLGLDSIKVLAFRDALKNELDLEVSEYDLLEVAGLATLEKLLPMGSGTSNPPLADAGLNGHVARIAHVLPTIPTDPVRAPLTDLQSVYLTSKLVGTSLAERVGAWNLTAFDVLERLDLNRFRQAWTKITQRHPMLRARLTRSGQQEIVAQDQATVQVETLAPNADMETAYKRIKEALFAKAADATRSPMVDVCLLRQPGRPDRLLLAIESLIADAKSTQTLLEELWQLYDKPDLTLKPIALSFFQADALRRGALSTQDRKADLSYWQRRLAGHEGARLPCETGGETLLRSVGWMRLEKTLPEKLCLALEAKADCERVPVTTCCLSNFLSFLAQHCAQDGFIGLTVNDRPALHPDIDRIVGPFTTMMPCTFAKNRAVAPTVVHKQLVEDLRHRAFSGTEVLRHIKSSPPRIAFSGVTQKEADPRAATPVDALSVTSGLDLHCHVVRSEKGDLHLAWDVNLAEKTEAAARAGFDEFIALLWELAGEEQPAPQSALQPAQDQPSGGHALAVLNGETRQAPLTRAQRSYFAVKALRHQGDKAASYAFRVYPIASSDYDRVEDALAQVIASHGALSTLLSPSGQVLPQPCVALAEVAQLQPSPMEPRDIWFRRIEGEMGAAIKGGAWAPLRVAKGRYEGEAFVFFVFDCIALDAPSTLALPDHLFSALANVPSNQNNKEQALDYASWQNSQKAGDPGYWATKLAELPRWAATAPRQSPPGEYRMLHAGFENSDKPSRMSVFVLQQFARAIRPLAGLAGVPVLTVNYDDRNEQPGWVDALGDFTTFGLLPPGCEIQSVDAVAAELEADRRNRREDWFPRLAPHVTSERALLPAVFTDVLGSWKRPNVNPAGSAIYAGSRTLGPQIDCFIYASPQGVEVEWSYDSGVLDTASVTQAFDGFAKAVRSALPSAPKQGGQEARNWLETQNNTAAPYDQQSTMVQFFDEAARTYPERKALIDDKGSITFRELSEEVMRLAHAMQAQFNIAPGQVVAVRLERNRHLPAMLLAILRLGATFLPLNTTDPATRQSTMLERADAKLLVSDAFVEGLKAEKSVELANLLAHPKPSHFPADLSHPDGLAYIIFTSGSTGEPKGVMVRHRPVINLFEDLQKRFPLGPQDRGIWVNAVGFDLSIFDIFGLLSRGASLRIVSEVDRTDPARIAKMIAQEGITFWNSAPVYFQTVAVRLTSPRFGQRCPLRLAFLSGDWVPLDLARECLAHLPEMRLIALGGATEAVVWSNYHEVKVVPDNWTSIPYGRPIQNACYYVLDEELNPLMPGEDGDLYIGGECLSDGYINAPDLTERAFVDDPFNSGLMYHTGDRARFMDNGEIEFLGRLDGQVKIRGHRIELSEVERAMEGAGFNSPIVLATEGGQDKIVSRHLVGFHVGPGVPHGSDDLATLLPAYMVPQHLVQVSHYPTTTNGKLDRKSLLALAQRGKR</sequence>
<dbReference type="Gene3D" id="2.30.38.10">
    <property type="entry name" value="Luciferase, Domain 3"/>
    <property type="match status" value="1"/>
</dbReference>
<name>A0A161V0E1_9HYPH</name>
<dbReference type="Gene3D" id="3.40.50.980">
    <property type="match status" value="2"/>
</dbReference>
<dbReference type="OrthoDB" id="9803968at2"/>
<dbReference type="Gene3D" id="3.40.50.12780">
    <property type="entry name" value="N-terminal domain of ligase-like"/>
    <property type="match status" value="1"/>
</dbReference>
<keyword evidence="1" id="KW-0596">Phosphopantetheine</keyword>
<protein>
    <submittedName>
        <fullName evidence="7">Polyketide synthase PksN</fullName>
        <ecNumber evidence="7">2.3.1.-</ecNumber>
    </submittedName>
</protein>
<dbReference type="Pfam" id="PF00668">
    <property type="entry name" value="Condensation"/>
    <property type="match status" value="1"/>
</dbReference>
<dbReference type="Pfam" id="PF02801">
    <property type="entry name" value="Ketoacyl-synt_C"/>
    <property type="match status" value="1"/>
</dbReference>
<organism evidence="7 8">
    <name type="scientific">Pseudovibrio axinellae</name>
    <dbReference type="NCBI Taxonomy" id="989403"/>
    <lineage>
        <taxon>Bacteria</taxon>
        <taxon>Pseudomonadati</taxon>
        <taxon>Pseudomonadota</taxon>
        <taxon>Alphaproteobacteria</taxon>
        <taxon>Hyphomicrobiales</taxon>
        <taxon>Stappiaceae</taxon>
        <taxon>Pseudovibrio</taxon>
    </lineage>
</organism>
<dbReference type="NCBIfam" id="TIGR01733">
    <property type="entry name" value="AA-adenyl-dom"/>
    <property type="match status" value="1"/>
</dbReference>
<evidence type="ECO:0000256" key="4">
    <source>
        <dbReference type="SAM" id="MobiDB-lite"/>
    </source>
</evidence>
<dbReference type="InterPro" id="IPR045851">
    <property type="entry name" value="AMP-bd_C_sf"/>
</dbReference>
<dbReference type="Pfam" id="PF16197">
    <property type="entry name" value="KAsynt_C_assoc"/>
    <property type="match status" value="1"/>
</dbReference>
<reference evidence="7 8" key="1">
    <citation type="journal article" date="2016" name="Front. Microbiol.">
        <title>Comparative Genomic Analysis Reveals a Diverse Repertoire of Genes Involved in Prokaryote-Eukaryote Interactions within the Pseudovibrio Genus.</title>
        <authorList>
            <person name="Romano S."/>
            <person name="Fernandez-Guerra A."/>
            <person name="Reen F.J."/>
            <person name="Glockner F.O."/>
            <person name="Crowley S.P."/>
            <person name="O'Sullivan O."/>
            <person name="Cotter P.D."/>
            <person name="Adams C."/>
            <person name="Dobson A.D."/>
            <person name="O'Gara F."/>
        </authorList>
    </citation>
    <scope>NUCLEOTIDE SEQUENCE [LARGE SCALE GENOMIC DNA]</scope>
    <source>
        <strain evidence="7 8">Ad2</strain>
    </source>
</reference>
<dbReference type="InterPro" id="IPR042099">
    <property type="entry name" value="ANL_N_sf"/>
</dbReference>
<evidence type="ECO:0000313" key="8">
    <source>
        <dbReference type="Proteomes" id="UP000076577"/>
    </source>
</evidence>
<dbReference type="RefSeq" id="WP_068010148.1">
    <property type="nucleotide sequence ID" value="NZ_FOFM01000020.1"/>
</dbReference>
<evidence type="ECO:0000256" key="1">
    <source>
        <dbReference type="ARBA" id="ARBA00022450"/>
    </source>
</evidence>
<dbReference type="Proteomes" id="UP000076577">
    <property type="component" value="Unassembled WGS sequence"/>
</dbReference>
<gene>
    <name evidence="7" type="primary">pksN_1</name>
    <name evidence="7" type="ORF">PsAD2_04108</name>
</gene>
<dbReference type="SUPFAM" id="SSF52777">
    <property type="entry name" value="CoA-dependent acyltransferases"/>
    <property type="match status" value="3"/>
</dbReference>
<dbReference type="SUPFAM" id="SSF47336">
    <property type="entry name" value="ACP-like"/>
    <property type="match status" value="2"/>
</dbReference>
<dbReference type="PROSITE" id="PS50075">
    <property type="entry name" value="CARRIER"/>
    <property type="match status" value="1"/>
</dbReference>
<dbReference type="Gene3D" id="3.30.559.30">
    <property type="entry name" value="Nonribosomal peptide synthetase, condensation domain"/>
    <property type="match status" value="1"/>
</dbReference>